<dbReference type="Pfam" id="PF11153">
    <property type="entry name" value="DUF2931"/>
    <property type="match status" value="1"/>
</dbReference>
<gene>
    <name evidence="1" type="ORF">LO744_00060</name>
</gene>
<dbReference type="RefSeq" id="WP_230666150.1">
    <property type="nucleotide sequence ID" value="NZ_JAJNAY010000001.1"/>
</dbReference>
<proteinExistence type="predicted"/>
<organism evidence="1 2">
    <name type="scientific">Chryseobacterium turcicum</name>
    <dbReference type="NCBI Taxonomy" id="2898076"/>
    <lineage>
        <taxon>Bacteria</taxon>
        <taxon>Pseudomonadati</taxon>
        <taxon>Bacteroidota</taxon>
        <taxon>Flavobacteriia</taxon>
        <taxon>Flavobacteriales</taxon>
        <taxon>Weeksellaceae</taxon>
        <taxon>Chryseobacterium group</taxon>
        <taxon>Chryseobacterium</taxon>
    </lineage>
</organism>
<protein>
    <submittedName>
        <fullName evidence="1">DUF2931 family protein</fullName>
    </submittedName>
</protein>
<dbReference type="InterPro" id="IPR021326">
    <property type="entry name" value="DUF2931"/>
</dbReference>
<evidence type="ECO:0000313" key="2">
    <source>
        <dbReference type="Proteomes" id="UP001108025"/>
    </source>
</evidence>
<dbReference type="EMBL" id="JAJNAY010000001">
    <property type="protein sequence ID" value="MCD1115270.1"/>
    <property type="molecule type" value="Genomic_DNA"/>
</dbReference>
<dbReference type="Proteomes" id="UP001108025">
    <property type="component" value="Unassembled WGS sequence"/>
</dbReference>
<dbReference type="PROSITE" id="PS51257">
    <property type="entry name" value="PROKAR_LIPOPROTEIN"/>
    <property type="match status" value="1"/>
</dbReference>
<evidence type="ECO:0000313" key="1">
    <source>
        <dbReference type="EMBL" id="MCD1115270.1"/>
    </source>
</evidence>
<name>A0A9Q3V228_9FLAO</name>
<comment type="caution">
    <text evidence="1">The sequence shown here is derived from an EMBL/GenBank/DDBJ whole genome shotgun (WGS) entry which is preliminary data.</text>
</comment>
<sequence length="337" mass="39727">MKDKLTVLNWLCMILFLSILMSSCQKTKYQWEAGISAPKYYPAGNIRVNFDNASNGSTFSIDPGWGQTYGAVVGEKWKSVPKEVFIHYSSGAENYTYEGKVLLPQEKIRDLFNKYSLDDKDNLGHLVIGMAPGGWIRVWFQTIDHKTDNLVNIEVAKAKLRGSYDNTADERYKVKNFENWGKYYTYWQHHGIPYEAWANNEKEYNMYFDFNNPNKRKVEFSYTSQDGTFEQGIGIWKKFRRKLPCEFELGWRDKAKETFYCSKFTMPKSFKSFVEKKELNTIVFKLEIDDNDQDATLYLVTNNTKERILKFKNKQPTEEEKKNNEYTYTTEVEYFIP</sequence>
<keyword evidence="2" id="KW-1185">Reference proteome</keyword>
<reference evidence="1" key="1">
    <citation type="submission" date="2021-11" db="EMBL/GenBank/DDBJ databases">
        <title>Description of novel Chryseobacterium species.</title>
        <authorList>
            <person name="Saticioglu I.B."/>
            <person name="Ay H."/>
            <person name="Altun S."/>
            <person name="Duman M."/>
        </authorList>
    </citation>
    <scope>NUCLEOTIDE SEQUENCE</scope>
    <source>
        <strain evidence="1">C-17</strain>
    </source>
</reference>
<dbReference type="AlphaFoldDB" id="A0A9Q3V228"/>
<accession>A0A9Q3V228</accession>